<reference evidence="3 4" key="1">
    <citation type="submission" date="2023-08" db="EMBL/GenBank/DDBJ databases">
        <title>Black Yeasts Isolated from many extreme environments.</title>
        <authorList>
            <person name="Coleine C."/>
            <person name="Stajich J.E."/>
            <person name="Selbmann L."/>
        </authorList>
    </citation>
    <scope>NUCLEOTIDE SEQUENCE [LARGE SCALE GENOMIC DNA]</scope>
    <source>
        <strain evidence="3 4">CCFEE 6328</strain>
    </source>
</reference>
<feature type="region of interest" description="Disordered" evidence="1">
    <location>
        <begin position="82"/>
        <end position="145"/>
    </location>
</feature>
<feature type="region of interest" description="Disordered" evidence="1">
    <location>
        <begin position="207"/>
        <end position="226"/>
    </location>
</feature>
<comment type="caution">
    <text evidence="3">The sequence shown here is derived from an EMBL/GenBank/DDBJ whole genome shotgun (WGS) entry which is preliminary data.</text>
</comment>
<dbReference type="EMBL" id="JAVRRF010000001">
    <property type="protein sequence ID" value="KAK5068832.1"/>
    <property type="molecule type" value="Genomic_DNA"/>
</dbReference>
<feature type="region of interest" description="Disordered" evidence="1">
    <location>
        <begin position="41"/>
        <end position="67"/>
    </location>
</feature>
<evidence type="ECO:0000256" key="1">
    <source>
        <dbReference type="SAM" id="MobiDB-lite"/>
    </source>
</evidence>
<evidence type="ECO:0000313" key="3">
    <source>
        <dbReference type="EMBL" id="KAK5068832.1"/>
    </source>
</evidence>
<dbReference type="Proteomes" id="UP001345691">
    <property type="component" value="Unassembled WGS sequence"/>
</dbReference>
<accession>A0ABR0JSE7</accession>
<feature type="compositionally biased region" description="Basic and acidic residues" evidence="1">
    <location>
        <begin position="134"/>
        <end position="144"/>
    </location>
</feature>
<organism evidence="3 4">
    <name type="scientific">Exophiala sideris</name>
    <dbReference type="NCBI Taxonomy" id="1016849"/>
    <lineage>
        <taxon>Eukaryota</taxon>
        <taxon>Fungi</taxon>
        <taxon>Dikarya</taxon>
        <taxon>Ascomycota</taxon>
        <taxon>Pezizomycotina</taxon>
        <taxon>Eurotiomycetes</taxon>
        <taxon>Chaetothyriomycetidae</taxon>
        <taxon>Chaetothyriales</taxon>
        <taxon>Herpotrichiellaceae</taxon>
        <taxon>Exophiala</taxon>
    </lineage>
</organism>
<evidence type="ECO:0000313" key="4">
    <source>
        <dbReference type="Proteomes" id="UP001345691"/>
    </source>
</evidence>
<protein>
    <submittedName>
        <fullName evidence="3">Uncharacterized protein</fullName>
    </submittedName>
</protein>
<proteinExistence type="predicted"/>
<feature type="compositionally biased region" description="Polar residues" evidence="1">
    <location>
        <begin position="54"/>
        <end position="65"/>
    </location>
</feature>
<evidence type="ECO:0000256" key="2">
    <source>
        <dbReference type="SAM" id="Phobius"/>
    </source>
</evidence>
<feature type="compositionally biased region" description="Polar residues" evidence="1">
    <location>
        <begin position="84"/>
        <end position="99"/>
    </location>
</feature>
<keyword evidence="2" id="KW-0472">Membrane</keyword>
<gene>
    <name evidence="3" type="ORF">LTR69_000953</name>
</gene>
<keyword evidence="2" id="KW-0812">Transmembrane</keyword>
<sequence length="265" mass="29433">MSFVHVMTITYVLNDDGNGHAAATAGSSADTTKLEEPSLFNEYHQDGNDDPASVSPSATIAQTSHGDPRLLTWYGPNWYRRNDNTAPVPSGPSTQTFQEGQRPFHSEDLLQNDAPMADTPATPTSQGEQTSVAEGHESSDDVPRRRWPAQRHKYAEERAFYIWYHRIDLGLTWDEVVAAYRRYWRDRRRKGGLQCKFYRLLEQYGGSSASPDLRTSASATSGTSPKFGSSRFTSIIIVVSIVGIFSICGAFALFTLIIFASILLL</sequence>
<name>A0ABR0JSE7_9EURO</name>
<keyword evidence="4" id="KW-1185">Reference proteome</keyword>
<keyword evidence="2" id="KW-1133">Transmembrane helix</keyword>
<feature type="compositionally biased region" description="Polar residues" evidence="1">
    <location>
        <begin position="121"/>
        <end position="132"/>
    </location>
</feature>
<feature type="transmembrane region" description="Helical" evidence="2">
    <location>
        <begin position="235"/>
        <end position="264"/>
    </location>
</feature>